<evidence type="ECO:0000313" key="1">
    <source>
        <dbReference type="EMBL" id="CAD8078503.1"/>
    </source>
</evidence>
<dbReference type="PANTHER" id="PTHR33706">
    <property type="entry name" value="MORN VARIANT REPEAT PROTEIN"/>
    <property type="match status" value="1"/>
</dbReference>
<keyword evidence="2" id="KW-1185">Reference proteome</keyword>
<dbReference type="AlphaFoldDB" id="A0A8S1MMS5"/>
<dbReference type="OrthoDB" id="309341at2759"/>
<evidence type="ECO:0000313" key="2">
    <source>
        <dbReference type="Proteomes" id="UP000692954"/>
    </source>
</evidence>
<proteinExistence type="predicted"/>
<accession>A0A8S1MMS5</accession>
<organism evidence="1 2">
    <name type="scientific">Paramecium sonneborni</name>
    <dbReference type="NCBI Taxonomy" id="65129"/>
    <lineage>
        <taxon>Eukaryota</taxon>
        <taxon>Sar</taxon>
        <taxon>Alveolata</taxon>
        <taxon>Ciliophora</taxon>
        <taxon>Intramacronucleata</taxon>
        <taxon>Oligohymenophorea</taxon>
        <taxon>Peniculida</taxon>
        <taxon>Parameciidae</taxon>
        <taxon>Paramecium</taxon>
    </lineage>
</organism>
<evidence type="ECO:0008006" key="3">
    <source>
        <dbReference type="Google" id="ProtNLM"/>
    </source>
</evidence>
<protein>
    <recommendedName>
        <fullName evidence="3">MORN repeat protein</fullName>
    </recommendedName>
</protein>
<comment type="caution">
    <text evidence="1">The sequence shown here is derived from an EMBL/GenBank/DDBJ whole genome shotgun (WGS) entry which is preliminary data.</text>
</comment>
<sequence length="332" mass="39808">MKSLIASQKSFQEPFVWLQGTKDYEIYDKCEKIKIQITFTKDYKIIYRRGEIILRVEKVKQFFKNPELMTNLEQIRHLDWQGEYGIGETKCGKWQIKWNGKILKDVGGYYENGQKQGLWQELKKNYWNQAQVYEIGEYFNDYRKGGWDYIYQNNKIYGGQYNEQGQKNAKWIDLSDSFQCFSQIIYNGEYNFKGQKIGLWNIMYCKDDEKEYKQIGGGLYDAKEKEFQKKIGRWVELSDYFMDSSQITYNGEYNRQGIKVGRWDIMYKEEDEDEFKLIGGGSYHEQERDSFSVKFGKWIEIGDNWWKTFTGEYNGEGKKVGKWVEKNLKKIK</sequence>
<name>A0A8S1MMS5_9CILI</name>
<dbReference type="Proteomes" id="UP000692954">
    <property type="component" value="Unassembled WGS sequence"/>
</dbReference>
<reference evidence="1" key="1">
    <citation type="submission" date="2021-01" db="EMBL/GenBank/DDBJ databases">
        <authorList>
            <consortium name="Genoscope - CEA"/>
            <person name="William W."/>
        </authorList>
    </citation>
    <scope>NUCLEOTIDE SEQUENCE</scope>
</reference>
<dbReference type="PANTHER" id="PTHR33706:SF1">
    <property type="entry name" value="TPR REPEAT PROTEIN"/>
    <property type="match status" value="1"/>
</dbReference>
<gene>
    <name evidence="1" type="ORF">PSON_ATCC_30995.1.T0370341</name>
</gene>
<dbReference type="EMBL" id="CAJJDN010000037">
    <property type="protein sequence ID" value="CAD8078503.1"/>
    <property type="molecule type" value="Genomic_DNA"/>
</dbReference>